<geneLocation type="plasmid" evidence="1 2">
    <name>pDAETH-2</name>
</geneLocation>
<dbReference type="Proteomes" id="UP001064971">
    <property type="component" value="Plasmid pDAETH-2"/>
</dbReference>
<dbReference type="Gene3D" id="3.40.190.10">
    <property type="entry name" value="Periplasmic binding protein-like II"/>
    <property type="match status" value="2"/>
</dbReference>
<evidence type="ECO:0000313" key="1">
    <source>
        <dbReference type="EMBL" id="BDP44190.1"/>
    </source>
</evidence>
<name>A0ABM8AK40_9DEIO</name>
<keyword evidence="2" id="KW-1185">Reference proteome</keyword>
<reference evidence="1" key="1">
    <citation type="submission" date="2022-07" db="EMBL/GenBank/DDBJ databases">
        <title>Complete Genome Sequence of the Radioresistant Bacterium Deinococcus aetherius ST0316, Isolated from the Air Dust collected in Lower Stratosphere above Japan.</title>
        <authorList>
            <person name="Satoh K."/>
            <person name="Hagiwara K."/>
            <person name="Katsumata K."/>
            <person name="Kubo A."/>
            <person name="Yokobori S."/>
            <person name="Yamagishi A."/>
            <person name="Oono Y."/>
            <person name="Narumi I."/>
        </authorList>
    </citation>
    <scope>NUCLEOTIDE SEQUENCE</scope>
    <source>
        <strain evidence="1">ST0316</strain>
        <plasmid evidence="1">pDAETH-2</plasmid>
    </source>
</reference>
<dbReference type="SUPFAM" id="SSF53850">
    <property type="entry name" value="Periplasmic binding protein-like II"/>
    <property type="match status" value="1"/>
</dbReference>
<evidence type="ECO:0000313" key="2">
    <source>
        <dbReference type="Proteomes" id="UP001064971"/>
    </source>
</evidence>
<proteinExistence type="predicted"/>
<sequence length="252" mass="27179">MGPPPQPRRWRPSGSTVFIVVGVLAYLGLRQLPPDNSLALVRQAGVMSVCVPPEFPPFVTATPDGAQGREAELLRRAAARIGTSLEWNLQASWGTTPDPVDWGLRPESCQVLAGGIVVSPETQALMQPLPYAETGWALLTLDPAKPLGVLANHWGLNAEEAYDWADRQGQDFTAYDDAGEALAALRGGEVGRVLSLREEAEWLRGQLPGAGVQEVSELPRHTLALGMWKNSITLKRALTAALPQNPGEAVRR</sequence>
<dbReference type="EMBL" id="AP026562">
    <property type="protein sequence ID" value="BDP44190.1"/>
    <property type="molecule type" value="Genomic_DNA"/>
</dbReference>
<organism evidence="1 2">
    <name type="scientific">Deinococcus aetherius</name>
    <dbReference type="NCBI Taxonomy" id="200252"/>
    <lineage>
        <taxon>Bacteria</taxon>
        <taxon>Thermotogati</taxon>
        <taxon>Deinococcota</taxon>
        <taxon>Deinococci</taxon>
        <taxon>Deinococcales</taxon>
        <taxon>Deinococcaceae</taxon>
        <taxon>Deinococcus</taxon>
    </lineage>
</organism>
<keyword evidence="1" id="KW-0614">Plasmid</keyword>
<accession>A0ABM8AK40</accession>
<gene>
    <name evidence="1" type="ORF">DAETH_41590</name>
</gene>
<protein>
    <submittedName>
        <fullName evidence="1">ABC transporter substrate-binding protein</fullName>
    </submittedName>
</protein>